<keyword evidence="4" id="KW-1185">Reference proteome</keyword>
<feature type="signal peptide" evidence="2">
    <location>
        <begin position="1"/>
        <end position="17"/>
    </location>
</feature>
<accession>A0AA38IME1</accession>
<proteinExistence type="predicted"/>
<name>A0AA38IME1_9CUCU</name>
<keyword evidence="1" id="KW-0472">Membrane</keyword>
<comment type="caution">
    <text evidence="3">The sequence shown here is derived from an EMBL/GenBank/DDBJ whole genome shotgun (WGS) entry which is preliminary data.</text>
</comment>
<feature type="chain" id="PRO_5041316203" description="PKD/REJ-like domain-containing protein" evidence="2">
    <location>
        <begin position="18"/>
        <end position="1000"/>
    </location>
</feature>
<keyword evidence="2" id="KW-0732">Signal</keyword>
<sequence>MHAQNTILLIIILTISCDEDLKIRIGLPEYICDKDGGVRDVSNELTTIRLLGKDALNVSYNFDVNFRTIGKKCYNDQRCTLMKWKAVRELDHYLKNYPVEKLRSGLIQINNTMFDPGVKYIINVQLISQGKVVEEKQLSLDYVDDAVRAKVKKPMASLLLLAPDTSYAFARYVVNAEVNVCSNISAYYFTWEVTNSQNVTQFPTRSAELAIPANTFQASQTYTIKCTVVGVTNNTPIAESQQTVTVLSKGLLLRLPIKRLTTRRGNDVQIKAYVKDLDNIDGEIRATWSCIETTTDEECQYDSDTSELDVYSGFDQPGTYKISLEISKSEFTESDSCIVVVMDNAAIVEIEDIEFPTNPTTGITIEATIYELRTFCTLQWTAPEEEGYESVDLSTVPGNVNEVINVTMKEDLFLYELEEFSNDTIDKKHDLVLPPPSGNWEGLKGDRKYLFRLTVTCPIMDDPSDNFNTSVSVTSTTDIVVETNSPPVTQSLDVAPLQGVAFITTFTFKTQRALDKDGDGPTLYKFGFTLNQRDIVLWTLGEVTNCEATLPYSDNGVPTFLESCDSFGTCGRLLGPTIQTKLPDNIDKEVILQRFIAKIDAKDYDRGFTEAFIILSSYKSDEDDKIKEVVARKVNEEVEKYVNSDVNDVVLSNVNELMRNINEFNSDLQLPEDVINNVVRLRNKFSDEPIKYTQRQLLSFRGKRASSLTVHDVQNYLEISELIITTSNDLSKVNLEKEYLRKQLRNHMEKLCTNMKKTQVSLELKTVIFSVEKLKKNSLNNFISVPFEANSWQVFGRVKLGSVVKDSKDKCVGKAVFRDYLDKSGITYFVDVLNAEEVNEAAEIVIFLPKNKSMDGTPKCLVYYNNGWRSECKKMQNIANYVKCTCKHLGYYYLEYTQTTNSPAVTSTTLHTHPTTPLPEKILINASESSSQLTSDKTSKGNYDTVSYVVIAVSVIGIIILAVTVRKIFHDDDENEESETFDFPKYAQLHNEEFLNDAHI</sequence>
<evidence type="ECO:0000256" key="2">
    <source>
        <dbReference type="SAM" id="SignalP"/>
    </source>
</evidence>
<keyword evidence="1" id="KW-0812">Transmembrane</keyword>
<dbReference type="AlphaFoldDB" id="A0AA38IME1"/>
<evidence type="ECO:0000313" key="4">
    <source>
        <dbReference type="Proteomes" id="UP001168821"/>
    </source>
</evidence>
<keyword evidence="1" id="KW-1133">Transmembrane helix</keyword>
<evidence type="ECO:0008006" key="5">
    <source>
        <dbReference type="Google" id="ProtNLM"/>
    </source>
</evidence>
<evidence type="ECO:0000256" key="1">
    <source>
        <dbReference type="SAM" id="Phobius"/>
    </source>
</evidence>
<reference evidence="3" key="1">
    <citation type="journal article" date="2023" name="G3 (Bethesda)">
        <title>Whole genome assemblies of Zophobas morio and Tenebrio molitor.</title>
        <authorList>
            <person name="Kaur S."/>
            <person name="Stinson S.A."/>
            <person name="diCenzo G.C."/>
        </authorList>
    </citation>
    <scope>NUCLEOTIDE SEQUENCE</scope>
    <source>
        <strain evidence="3">QUZm001</strain>
    </source>
</reference>
<feature type="transmembrane region" description="Helical" evidence="1">
    <location>
        <begin position="946"/>
        <end position="965"/>
    </location>
</feature>
<dbReference type="Proteomes" id="UP001168821">
    <property type="component" value="Unassembled WGS sequence"/>
</dbReference>
<dbReference type="EMBL" id="JALNTZ010000003">
    <property type="protein sequence ID" value="KAJ3657589.1"/>
    <property type="molecule type" value="Genomic_DNA"/>
</dbReference>
<evidence type="ECO:0000313" key="3">
    <source>
        <dbReference type="EMBL" id="KAJ3657589.1"/>
    </source>
</evidence>
<protein>
    <recommendedName>
        <fullName evidence="5">PKD/REJ-like domain-containing protein</fullName>
    </recommendedName>
</protein>
<gene>
    <name evidence="3" type="ORF">Zmor_009378</name>
</gene>
<organism evidence="3 4">
    <name type="scientific">Zophobas morio</name>
    <dbReference type="NCBI Taxonomy" id="2755281"/>
    <lineage>
        <taxon>Eukaryota</taxon>
        <taxon>Metazoa</taxon>
        <taxon>Ecdysozoa</taxon>
        <taxon>Arthropoda</taxon>
        <taxon>Hexapoda</taxon>
        <taxon>Insecta</taxon>
        <taxon>Pterygota</taxon>
        <taxon>Neoptera</taxon>
        <taxon>Endopterygota</taxon>
        <taxon>Coleoptera</taxon>
        <taxon>Polyphaga</taxon>
        <taxon>Cucujiformia</taxon>
        <taxon>Tenebrionidae</taxon>
        <taxon>Zophobas</taxon>
    </lineage>
</organism>